<feature type="compositionally biased region" description="Polar residues" evidence="9">
    <location>
        <begin position="277"/>
        <end position="292"/>
    </location>
</feature>
<evidence type="ECO:0000256" key="8">
    <source>
        <dbReference type="ARBA" id="ARBA00023180"/>
    </source>
</evidence>
<keyword evidence="3" id="KW-0245">EGF-like domain</keyword>
<dbReference type="PANTHER" id="PTHR24037">
    <property type="entry name" value="HEART DEVELOPMENT PROTEIN WITH EGF-LIKE DOMAINS 1"/>
    <property type="match status" value="1"/>
</dbReference>
<evidence type="ECO:0000256" key="4">
    <source>
        <dbReference type="ARBA" id="ARBA00022729"/>
    </source>
</evidence>
<proteinExistence type="predicted"/>
<evidence type="ECO:0000256" key="9">
    <source>
        <dbReference type="SAM" id="MobiDB-lite"/>
    </source>
</evidence>
<evidence type="ECO:0000256" key="7">
    <source>
        <dbReference type="ARBA" id="ARBA00023157"/>
    </source>
</evidence>
<keyword evidence="10" id="KW-1133">Transmembrane helix</keyword>
<evidence type="ECO:0000256" key="6">
    <source>
        <dbReference type="ARBA" id="ARBA00023136"/>
    </source>
</evidence>
<dbReference type="PANTHER" id="PTHR24037:SF10">
    <property type="entry name" value="MUCIN-13"/>
    <property type="match status" value="1"/>
</dbReference>
<keyword evidence="10" id="KW-0812">Transmembrane</keyword>
<keyword evidence="2" id="KW-1003">Cell membrane</keyword>
<feature type="transmembrane region" description="Helical" evidence="10">
    <location>
        <begin position="209"/>
        <end position="232"/>
    </location>
</feature>
<organism evidence="11 12">
    <name type="scientific">Erinaceus europaeus</name>
    <name type="common">Western European hedgehog</name>
    <dbReference type="NCBI Taxonomy" id="9365"/>
    <lineage>
        <taxon>Eukaryota</taxon>
        <taxon>Metazoa</taxon>
        <taxon>Chordata</taxon>
        <taxon>Craniata</taxon>
        <taxon>Vertebrata</taxon>
        <taxon>Euteleostomi</taxon>
        <taxon>Mammalia</taxon>
        <taxon>Eutheria</taxon>
        <taxon>Laurasiatheria</taxon>
        <taxon>Eulipotyphla</taxon>
        <taxon>Erinaceidae</taxon>
        <taxon>Erinaceinae</taxon>
        <taxon>Erinaceus</taxon>
    </lineage>
</organism>
<evidence type="ECO:0000256" key="2">
    <source>
        <dbReference type="ARBA" id="ARBA00022475"/>
    </source>
</evidence>
<sequence length="298" mass="32953">MCDRGKLFPGSVQTPEVKNWNDKTSEDYQNLHFTITNFFANTFKNTDYGQTVITKVSSLSEARYGIRTGASNLKVSVVNIFAETTTQNETTVYNIIKNSMANSNIANYDSQSLCDYYGCVKNKDNCNNGLQCQCQDGLERPNPQVPFCVATVPAVCSSGCSSKYHKQCIIKSNTAECMCLAGYERDGRGDCQKCATGYSGVNCQDSFQMILIIVGSIAAIIIIGMAIALIVLRTKSKKNNIEEQNLIENDFQNLRLQQTTGFSNPGAEGSLFPKIRANTTSQPQNPYTNQSRLPYPDY</sequence>
<feature type="region of interest" description="Disordered" evidence="9">
    <location>
        <begin position="277"/>
        <end position="298"/>
    </location>
</feature>
<keyword evidence="7" id="KW-1015">Disulfide bond</keyword>
<evidence type="ECO:0000256" key="5">
    <source>
        <dbReference type="ARBA" id="ARBA00022737"/>
    </source>
</evidence>
<protein>
    <submittedName>
        <fullName evidence="12">Mucin-13</fullName>
    </submittedName>
</protein>
<gene>
    <name evidence="12" type="primary">MUC13</name>
</gene>
<evidence type="ECO:0000256" key="10">
    <source>
        <dbReference type="SAM" id="Phobius"/>
    </source>
</evidence>
<evidence type="ECO:0000256" key="3">
    <source>
        <dbReference type="ARBA" id="ARBA00022536"/>
    </source>
</evidence>
<evidence type="ECO:0000313" key="11">
    <source>
        <dbReference type="Proteomes" id="UP001652624"/>
    </source>
</evidence>
<evidence type="ECO:0000313" key="12">
    <source>
        <dbReference type="RefSeq" id="XP_060052978.1"/>
    </source>
</evidence>
<keyword evidence="6 10" id="KW-0472">Membrane</keyword>
<comment type="subcellular location">
    <subcellularLocation>
        <location evidence="1">Cell membrane</location>
    </subcellularLocation>
</comment>
<name>A0ABM3XVY9_ERIEU</name>
<keyword evidence="5" id="KW-0677">Repeat</keyword>
<reference evidence="12" key="1">
    <citation type="submission" date="2025-08" db="UniProtKB">
        <authorList>
            <consortium name="RefSeq"/>
        </authorList>
    </citation>
    <scope>IDENTIFICATION</scope>
</reference>
<evidence type="ECO:0000256" key="1">
    <source>
        <dbReference type="ARBA" id="ARBA00004236"/>
    </source>
</evidence>
<dbReference type="Proteomes" id="UP001652624">
    <property type="component" value="Chromosome 9"/>
</dbReference>
<keyword evidence="11" id="KW-1185">Reference proteome</keyword>
<keyword evidence="8" id="KW-0325">Glycoprotein</keyword>
<keyword evidence="4" id="KW-0732">Signal</keyword>
<dbReference type="RefSeq" id="XP_060052978.1">
    <property type="nucleotide sequence ID" value="XM_060196995.1"/>
</dbReference>
<accession>A0ABM3XVY9</accession>
<dbReference type="GeneID" id="103125259"/>